<evidence type="ECO:0000313" key="3">
    <source>
        <dbReference type="Proteomes" id="UP000639010"/>
    </source>
</evidence>
<gene>
    <name evidence="2" type="ORF">H4684_002308</name>
</gene>
<comment type="caution">
    <text evidence="2">The sequence shown here is derived from an EMBL/GenBank/DDBJ whole genome shotgun (WGS) entry which is preliminary data.</text>
</comment>
<sequence>MARSYYTIPLAPEPQSFGITLAGTEYRLRVRWFEAEEGGWHLDILSQDGASAILAGVPLTTGCDLLEQHAYLGLGGELWVDSSLPPTLENLGDGADLVFVVEEA</sequence>
<evidence type="ECO:0000313" key="2">
    <source>
        <dbReference type="EMBL" id="MBE1425651.1"/>
    </source>
</evidence>
<protein>
    <recommendedName>
        <fullName evidence="1">Cyanophage baseplate Pam3 plug gp18 domain-containing protein</fullName>
    </recommendedName>
</protein>
<accession>A0ABR9H4L1</accession>
<dbReference type="EMBL" id="JADBGG010000016">
    <property type="protein sequence ID" value="MBE1425651.1"/>
    <property type="molecule type" value="Genomic_DNA"/>
</dbReference>
<name>A0ABR9H4L1_9BACT</name>
<dbReference type="InterPro" id="IPR054252">
    <property type="entry name" value="Pam3_gp18"/>
</dbReference>
<reference evidence="2 3" key="1">
    <citation type="submission" date="2020-10" db="EMBL/GenBank/DDBJ databases">
        <title>Genomic Encyclopedia of Type Strains, Phase IV (KMG-IV): sequencing the most valuable type-strain genomes for metagenomic binning, comparative biology and taxonomic classification.</title>
        <authorList>
            <person name="Goeker M."/>
        </authorList>
    </citation>
    <scope>NUCLEOTIDE SEQUENCE [LARGE SCALE GENOMIC DNA]</scope>
    <source>
        <strain evidence="2 3">DSM 4194</strain>
    </source>
</reference>
<organism evidence="2 3">
    <name type="scientific">Desulfomicrobium macestii</name>
    <dbReference type="NCBI Taxonomy" id="90731"/>
    <lineage>
        <taxon>Bacteria</taxon>
        <taxon>Pseudomonadati</taxon>
        <taxon>Thermodesulfobacteriota</taxon>
        <taxon>Desulfovibrionia</taxon>
        <taxon>Desulfovibrionales</taxon>
        <taxon>Desulfomicrobiaceae</taxon>
        <taxon>Desulfomicrobium</taxon>
    </lineage>
</organism>
<proteinExistence type="predicted"/>
<keyword evidence="3" id="KW-1185">Reference proteome</keyword>
<dbReference type="Proteomes" id="UP000639010">
    <property type="component" value="Unassembled WGS sequence"/>
</dbReference>
<evidence type="ECO:0000259" key="1">
    <source>
        <dbReference type="Pfam" id="PF22479"/>
    </source>
</evidence>
<feature type="domain" description="Cyanophage baseplate Pam3 plug gp18" evidence="1">
    <location>
        <begin position="5"/>
        <end position="100"/>
    </location>
</feature>
<dbReference type="RefSeq" id="WP_192623823.1">
    <property type="nucleotide sequence ID" value="NZ_JADBGG010000016.1"/>
</dbReference>
<dbReference type="Pfam" id="PF22479">
    <property type="entry name" value="Pam3_gp18"/>
    <property type="match status" value="1"/>
</dbReference>